<name>A0A6H5IEM7_9HYME</name>
<dbReference type="Pfam" id="PF23055">
    <property type="entry name" value="DUF7041"/>
    <property type="match status" value="1"/>
</dbReference>
<evidence type="ECO:0000256" key="1">
    <source>
        <dbReference type="ARBA" id="ARBA00022723"/>
    </source>
</evidence>
<organism evidence="8 9">
    <name type="scientific">Trichogramma brassicae</name>
    <dbReference type="NCBI Taxonomy" id="86971"/>
    <lineage>
        <taxon>Eukaryota</taxon>
        <taxon>Metazoa</taxon>
        <taxon>Ecdysozoa</taxon>
        <taxon>Arthropoda</taxon>
        <taxon>Hexapoda</taxon>
        <taxon>Insecta</taxon>
        <taxon>Pterygota</taxon>
        <taxon>Neoptera</taxon>
        <taxon>Endopterygota</taxon>
        <taxon>Hymenoptera</taxon>
        <taxon>Apocrita</taxon>
        <taxon>Proctotrupomorpha</taxon>
        <taxon>Chalcidoidea</taxon>
        <taxon>Trichogrammatidae</taxon>
        <taxon>Trichogramma</taxon>
    </lineage>
</organism>
<evidence type="ECO:0000256" key="3">
    <source>
        <dbReference type="ARBA" id="ARBA00022771"/>
    </source>
</evidence>
<accession>A0A6H5IEM7</accession>
<dbReference type="OrthoDB" id="6423099at2759"/>
<dbReference type="Gene3D" id="3.10.10.10">
    <property type="entry name" value="HIV Type 1 Reverse Transcriptase, subunit A, domain 1"/>
    <property type="match status" value="1"/>
</dbReference>
<evidence type="ECO:0000256" key="2">
    <source>
        <dbReference type="ARBA" id="ARBA00022737"/>
    </source>
</evidence>
<gene>
    <name evidence="8" type="ORF">TBRA_LOCUS5818</name>
</gene>
<dbReference type="PROSITE" id="PS00028">
    <property type="entry name" value="ZINC_FINGER_C2H2_1"/>
    <property type="match status" value="1"/>
</dbReference>
<dbReference type="Gene3D" id="3.30.160.60">
    <property type="entry name" value="Classic Zinc Finger"/>
    <property type="match status" value="1"/>
</dbReference>
<evidence type="ECO:0000256" key="5">
    <source>
        <dbReference type="PROSITE-ProRule" id="PRU00042"/>
    </source>
</evidence>
<dbReference type="SUPFAM" id="SSF56672">
    <property type="entry name" value="DNA/RNA polymerases"/>
    <property type="match status" value="1"/>
</dbReference>
<dbReference type="SUPFAM" id="SSF57667">
    <property type="entry name" value="beta-beta-alpha zinc fingers"/>
    <property type="match status" value="1"/>
</dbReference>
<dbReference type="EMBL" id="CADCXV010000728">
    <property type="protein sequence ID" value="CAB0033920.1"/>
    <property type="molecule type" value="Genomic_DNA"/>
</dbReference>
<dbReference type="InterPro" id="IPR036236">
    <property type="entry name" value="Znf_C2H2_sf"/>
</dbReference>
<dbReference type="Proteomes" id="UP000479190">
    <property type="component" value="Unassembled WGS sequence"/>
</dbReference>
<reference evidence="8 9" key="1">
    <citation type="submission" date="2020-02" db="EMBL/GenBank/DDBJ databases">
        <authorList>
            <person name="Ferguson B K."/>
        </authorList>
    </citation>
    <scope>NUCLEOTIDE SEQUENCE [LARGE SCALE GENOMIC DNA]</scope>
</reference>
<keyword evidence="9" id="KW-1185">Reference proteome</keyword>
<dbReference type="AlphaFoldDB" id="A0A6H5IEM7"/>
<feature type="compositionally biased region" description="Low complexity" evidence="6">
    <location>
        <begin position="927"/>
        <end position="937"/>
    </location>
</feature>
<evidence type="ECO:0000313" key="8">
    <source>
        <dbReference type="EMBL" id="CAB0033920.1"/>
    </source>
</evidence>
<dbReference type="InterPro" id="IPR043502">
    <property type="entry name" value="DNA/RNA_pol_sf"/>
</dbReference>
<evidence type="ECO:0000256" key="6">
    <source>
        <dbReference type="SAM" id="MobiDB-lite"/>
    </source>
</evidence>
<dbReference type="GO" id="GO:0071897">
    <property type="term" value="P:DNA biosynthetic process"/>
    <property type="evidence" value="ECO:0007669"/>
    <property type="project" value="UniProtKB-ARBA"/>
</dbReference>
<keyword evidence="3 5" id="KW-0863">Zinc-finger</keyword>
<keyword evidence="1" id="KW-0479">Metal-binding</keyword>
<feature type="domain" description="C2H2-type" evidence="7">
    <location>
        <begin position="9"/>
        <end position="37"/>
    </location>
</feature>
<evidence type="ECO:0000313" key="9">
    <source>
        <dbReference type="Proteomes" id="UP000479190"/>
    </source>
</evidence>
<dbReference type="PROSITE" id="PS50157">
    <property type="entry name" value="ZINC_FINGER_C2H2_2"/>
    <property type="match status" value="1"/>
</dbReference>
<dbReference type="FunFam" id="3.30.160.60:FF:001049">
    <property type="entry name" value="zinc finger protein 319"/>
    <property type="match status" value="1"/>
</dbReference>
<dbReference type="SMART" id="SM00355">
    <property type="entry name" value="ZnF_C2H2"/>
    <property type="match status" value="1"/>
</dbReference>
<sequence>TVHEGRKDFACDKCEKKFAQKSDLMKHQRTVHEGRKDYACDQCEKKFGDRDEVLKTRLCKRSSDTMINASLARQFDFINAALTSTYIHPPESPQKCVRALLKNSHVTAGRRDGENQFLYGSICGRITLLLLTQPRISPFVVKNARRALERQLCQLAESIQIYLTASAPARHFSTRENAYTEISLSITIPLAARYREGCSTWIYGEKSFRVTCWPHDNDARLGEHELQQQKQKIKYAKKKKEKTEHFIISRSFSGQRNKFCAFIYTLCARTVRVPYTGATVFLPLCERDFFKKKSYVRETPKHIGTCQVEGFVDLSSQSQSYRCNLTEQERRNPYSLQPHKHSSRRRRLHRRCGPCSHIKRNSVHLRDPREKTRAGTRASSQKLSCGDRVDMYTQYTLYIHYIYVIHVARIYIFVCGAVIKKKRVCRNVAATTQAIHDDDDDEEEDRSESLRKWSYIHCSSYSSSSSRSSYIAYSCLCQAASTRKKKFYSSTVTSASPVYCMSRRVIHVAMTLDIVDFRHGRDTILPHDPRVKHHELGSRLPALENAVLRARCSSGRWWQNERRHREGSSTKAGQNKRLIRRKTHFSYSSRKIKQKDEAAAAASARTRRMRSSVAAQHLIEHEICHNDTDGQAGEELIRTSSFDSENLDFSLISPGHTHYLDRCIKRLDASNESIVLYMHESVQAFFRHFYPSGGSSSCRSNISFLSNRIARKYVYLILLLLRCSVHRSMFRLISSSSSLRVKDPQIAAGGGVHKLEDITADDSKFNYVVGALDQTTAVELMDVIDPPPADEIKYKTLKDAILNRTTDSTEKQLHQLLTSLSLGSDKPSALWRRMKSLASDKLKEDALKVKWLDLLPQSASMFLSILKTASMDELTEAADKLVETGGSVMAVSRTSQQEPADSHMIAQQRLAALEAQMAQVVAQLSYSNRRNSQQRGRSSGRRRDGSQHRGRSRSPDTPKICWYHRKHGKDAERCTLPCPSPVKIQNLPVKHSIVTSGPPVAERPRRLTGERLAAAKEAFDDLLKKGIIRPSNSQWASPLHLVPKAIQPGV</sequence>
<dbReference type="Pfam" id="PF00096">
    <property type="entry name" value="zf-C2H2"/>
    <property type="match status" value="1"/>
</dbReference>
<feature type="region of interest" description="Disordered" evidence="6">
    <location>
        <begin position="925"/>
        <end position="961"/>
    </location>
</feature>
<dbReference type="PANTHER" id="PTHR33327">
    <property type="entry name" value="ENDONUCLEASE"/>
    <property type="match status" value="1"/>
</dbReference>
<evidence type="ECO:0000259" key="7">
    <source>
        <dbReference type="PROSITE" id="PS50157"/>
    </source>
</evidence>
<keyword evidence="4" id="KW-0862">Zinc</keyword>
<protein>
    <recommendedName>
        <fullName evidence="7">C2H2-type domain-containing protein</fullName>
    </recommendedName>
</protein>
<dbReference type="PANTHER" id="PTHR33327:SF3">
    <property type="entry name" value="RNA-DIRECTED DNA POLYMERASE"/>
    <property type="match status" value="1"/>
</dbReference>
<evidence type="ECO:0000256" key="4">
    <source>
        <dbReference type="ARBA" id="ARBA00022833"/>
    </source>
</evidence>
<proteinExistence type="predicted"/>
<keyword evidence="2" id="KW-0677">Repeat</keyword>
<dbReference type="GO" id="GO:0008270">
    <property type="term" value="F:zinc ion binding"/>
    <property type="evidence" value="ECO:0007669"/>
    <property type="project" value="UniProtKB-KW"/>
</dbReference>
<dbReference type="InterPro" id="IPR013087">
    <property type="entry name" value="Znf_C2H2_type"/>
</dbReference>
<feature type="non-terminal residue" evidence="8">
    <location>
        <position position="1"/>
    </location>
</feature>
<dbReference type="InterPro" id="IPR055469">
    <property type="entry name" value="DUF7041"/>
</dbReference>